<keyword evidence="2" id="KW-1185">Reference proteome</keyword>
<protein>
    <submittedName>
        <fullName evidence="1">2720_t:CDS:1</fullName>
    </submittedName>
</protein>
<gene>
    <name evidence="1" type="ORF">ACOLOM_LOCUS9202</name>
</gene>
<accession>A0ACA9NV37</accession>
<evidence type="ECO:0000313" key="2">
    <source>
        <dbReference type="Proteomes" id="UP000789525"/>
    </source>
</evidence>
<evidence type="ECO:0000313" key="1">
    <source>
        <dbReference type="EMBL" id="CAG8677489.1"/>
    </source>
</evidence>
<feature type="non-terminal residue" evidence="1">
    <location>
        <position position="1"/>
    </location>
</feature>
<dbReference type="EMBL" id="CAJVPT010025970">
    <property type="protein sequence ID" value="CAG8677489.1"/>
    <property type="molecule type" value="Genomic_DNA"/>
</dbReference>
<organism evidence="1 2">
    <name type="scientific">Acaulospora colombiana</name>
    <dbReference type="NCBI Taxonomy" id="27376"/>
    <lineage>
        <taxon>Eukaryota</taxon>
        <taxon>Fungi</taxon>
        <taxon>Fungi incertae sedis</taxon>
        <taxon>Mucoromycota</taxon>
        <taxon>Glomeromycotina</taxon>
        <taxon>Glomeromycetes</taxon>
        <taxon>Diversisporales</taxon>
        <taxon>Acaulosporaceae</taxon>
        <taxon>Acaulospora</taxon>
    </lineage>
</organism>
<comment type="caution">
    <text evidence="1">The sequence shown here is derived from an EMBL/GenBank/DDBJ whole genome shotgun (WGS) entry which is preliminary data.</text>
</comment>
<reference evidence="1" key="1">
    <citation type="submission" date="2021-06" db="EMBL/GenBank/DDBJ databases">
        <authorList>
            <person name="Kallberg Y."/>
            <person name="Tangrot J."/>
            <person name="Rosling A."/>
        </authorList>
    </citation>
    <scope>NUCLEOTIDE SEQUENCE</scope>
    <source>
        <strain evidence="1">CL356</strain>
    </source>
</reference>
<sequence length="55" mass="6123">MAKSWDSSTTIALLSDPKQILSMPETFSLTEIPSSRSGFEFTQGEEDNPSLWSQI</sequence>
<dbReference type="Proteomes" id="UP000789525">
    <property type="component" value="Unassembled WGS sequence"/>
</dbReference>
<name>A0ACA9NV37_9GLOM</name>
<proteinExistence type="predicted"/>